<accession>A0AAX0H8X9</accession>
<organism evidence="1 2">
    <name type="scientific">Campylobacter fetus subsp. testudinum</name>
    <dbReference type="NCBI Taxonomy" id="1507806"/>
    <lineage>
        <taxon>Bacteria</taxon>
        <taxon>Pseudomonadati</taxon>
        <taxon>Campylobacterota</taxon>
        <taxon>Epsilonproteobacteria</taxon>
        <taxon>Campylobacterales</taxon>
        <taxon>Campylobacteraceae</taxon>
        <taxon>Campylobacter</taxon>
    </lineage>
</organism>
<dbReference type="RefSeq" id="WP_162270337.1">
    <property type="nucleotide sequence ID" value="NZ_LFLK01000033.1"/>
</dbReference>
<proteinExistence type="predicted"/>
<feature type="non-terminal residue" evidence="1">
    <location>
        <position position="239"/>
    </location>
</feature>
<dbReference type="Proteomes" id="UP000093100">
    <property type="component" value="Unassembled WGS sequence"/>
</dbReference>
<evidence type="ECO:0000313" key="1">
    <source>
        <dbReference type="EMBL" id="OCR89959.1"/>
    </source>
</evidence>
<reference evidence="1 2" key="1">
    <citation type="journal article" date="2016" name="Genome Biol. Evol.">
        <title>Comparative Genomics of Campylobacter fetus from Reptiles and Mammals Reveals Divergent Evolution in Host-Associated Lineages.</title>
        <authorList>
            <person name="Gilbert M.J."/>
            <person name="Miller W.G."/>
            <person name="Yee E."/>
            <person name="Zomer A.L."/>
            <person name="van der Graaf-van Bloois L."/>
            <person name="Fitzgerald C."/>
            <person name="Forbes K.J."/>
            <person name="Meric G."/>
            <person name="Sheppard S.K."/>
            <person name="Wagenaar J.A."/>
            <person name="Duim B."/>
        </authorList>
    </citation>
    <scope>NUCLEOTIDE SEQUENCE [LARGE SCALE GENOMIC DNA]</scope>
    <source>
        <strain evidence="1 2">12S02225-3</strain>
    </source>
</reference>
<evidence type="ECO:0000313" key="2">
    <source>
        <dbReference type="Proteomes" id="UP000093100"/>
    </source>
</evidence>
<name>A0AAX0H8X9_CAMFE</name>
<dbReference type="EMBL" id="LFLK01000033">
    <property type="protein sequence ID" value="OCR89959.1"/>
    <property type="molecule type" value="Genomic_DNA"/>
</dbReference>
<feature type="non-terminal residue" evidence="1">
    <location>
        <position position="1"/>
    </location>
</feature>
<gene>
    <name evidence="1" type="ORF">CFT12S02225_09150</name>
</gene>
<dbReference type="AlphaFoldDB" id="A0AAX0H8X9"/>
<protein>
    <submittedName>
        <fullName evidence="1">Uncharacterized protein</fullName>
    </submittedName>
</protein>
<comment type="caution">
    <text evidence="1">The sequence shown here is derived from an EMBL/GenBank/DDBJ whole genome shotgun (WGS) entry which is preliminary data.</text>
</comment>
<sequence length="239" mass="28098">YIQLNGSGIYLLGFSGLLDYIKNWLSCLLECKINLNDFICSRVDINCFINGFDFSGINANMFHSSFLKVDTVKTFGFCRDRLETLYLGSRNGKFNFKIYDKRLELFKTLNSVGSKLKISFLQSKGFDFSSEIWNAEFSLKREFLKEFKTFNAFDLLNNFYSIYKYLFSKLRFLGFDLNKIKKYKSSNSLNKYNTALIWEFIQDCSNFSVKINKNVFIKREVKKYASDIENYAYKIISSQ</sequence>